<gene>
    <name evidence="3" type="ORF">OEA41_002562</name>
</gene>
<sequence length="645" mass="68335">MSRNGLSLALSASSAEAVSASYAISFWSAESASSSYSTTIPPTTTSLPSSPLLTTLPTSNTSVPAAATVPNTQSTFTESARPSKSGSLVSRHKLAFGLGLGLGIPAVLGLALACLYWLWHNVKAVRDLLWLSVLWGREECWRQEMRTRRQQQEVIDRNQSEDTSVGNSQIRLQELQAESRGPAELPPAEPPIPTRRVRRPAFLHPPTQPVEMGIGTEIPRSRGEGPLTPVSPLVPDRNPLRPAGELGNVAAALQDGPSEVSATPPPYGSHPGDLPPLLMRSWDYEAAQTEEPIPAPNTTVGTGERLYLSPEELNGRYNSIPQNMVMPDLNQLDFPAAQPENDAASPQDRLAEELAGLRGVLNAIEADLPATAPDQETTLREGPLADLPASPHGSLNLVGPAVQATARDQEAAQTDNLNVDPIEGPRLSVVSGMSYAPGDDILDTARDDTGLEQSRDHAVRQANQSGQTPSSAPPQQPADDCIVTNWKDRSTLRTAPALIDTHRTLDPECSPPLPAPQSAFSSSSSSGNDDDEAPCPQNFQDMPEDGEPEAGETVKNAATEYAVVGAATEEAAEQAPGAQHTQETPGEDESEADEAAEHASTEQAVDHAATEQAAEPAPAASEEPEPELSAGADPEEELEDQIGEA</sequence>
<keyword evidence="2" id="KW-0812">Transmembrane</keyword>
<feature type="compositionally biased region" description="Basic and acidic residues" evidence="1">
    <location>
        <begin position="443"/>
        <end position="459"/>
    </location>
</feature>
<keyword evidence="4" id="KW-1185">Reference proteome</keyword>
<keyword evidence="2" id="KW-1133">Transmembrane helix</keyword>
<feature type="compositionally biased region" description="Low complexity" evidence="1">
    <location>
        <begin position="557"/>
        <end position="579"/>
    </location>
</feature>
<feature type="region of interest" description="Disordered" evidence="1">
    <location>
        <begin position="405"/>
        <end position="481"/>
    </location>
</feature>
<feature type="compositionally biased region" description="Low complexity" evidence="1">
    <location>
        <begin position="516"/>
        <end position="526"/>
    </location>
</feature>
<organism evidence="3 4">
    <name type="scientific">Lepraria neglecta</name>
    <dbReference type="NCBI Taxonomy" id="209136"/>
    <lineage>
        <taxon>Eukaryota</taxon>
        <taxon>Fungi</taxon>
        <taxon>Dikarya</taxon>
        <taxon>Ascomycota</taxon>
        <taxon>Pezizomycotina</taxon>
        <taxon>Lecanoromycetes</taxon>
        <taxon>OSLEUM clade</taxon>
        <taxon>Lecanoromycetidae</taxon>
        <taxon>Lecanorales</taxon>
        <taxon>Lecanorineae</taxon>
        <taxon>Stereocaulaceae</taxon>
        <taxon>Lepraria</taxon>
    </lineage>
</organism>
<dbReference type="Proteomes" id="UP001276659">
    <property type="component" value="Unassembled WGS sequence"/>
</dbReference>
<feature type="compositionally biased region" description="Acidic residues" evidence="1">
    <location>
        <begin position="633"/>
        <end position="645"/>
    </location>
</feature>
<feature type="compositionally biased region" description="Low complexity" evidence="1">
    <location>
        <begin position="610"/>
        <end position="632"/>
    </location>
</feature>
<feature type="compositionally biased region" description="Acidic residues" evidence="1">
    <location>
        <begin position="585"/>
        <end position="594"/>
    </location>
</feature>
<reference evidence="3" key="1">
    <citation type="submission" date="2022-11" db="EMBL/GenBank/DDBJ databases">
        <title>Chromosomal genome sequence assembly and mating type (MAT) locus characterization of the leprose asexual lichenized fungus Lepraria neglecta (Nyl.) Erichsen.</title>
        <authorList>
            <person name="Allen J.L."/>
            <person name="Pfeffer B."/>
        </authorList>
    </citation>
    <scope>NUCLEOTIDE SEQUENCE</scope>
    <source>
        <strain evidence="3">Allen 5258</strain>
    </source>
</reference>
<feature type="region of interest" description="Disordered" evidence="1">
    <location>
        <begin position="176"/>
        <end position="195"/>
    </location>
</feature>
<feature type="region of interest" description="Disordered" evidence="1">
    <location>
        <begin position="203"/>
        <end position="244"/>
    </location>
</feature>
<comment type="caution">
    <text evidence="3">The sequence shown here is derived from an EMBL/GenBank/DDBJ whole genome shotgun (WGS) entry which is preliminary data.</text>
</comment>
<proteinExistence type="predicted"/>
<dbReference type="EMBL" id="JASNWA010000006">
    <property type="protein sequence ID" value="KAK3175315.1"/>
    <property type="molecule type" value="Genomic_DNA"/>
</dbReference>
<name>A0AAD9ZBU3_9LECA</name>
<keyword evidence="2" id="KW-0472">Membrane</keyword>
<feature type="compositionally biased region" description="Basic and acidic residues" evidence="1">
    <location>
        <begin position="595"/>
        <end position="609"/>
    </location>
</feature>
<feature type="transmembrane region" description="Helical" evidence="2">
    <location>
        <begin position="94"/>
        <end position="119"/>
    </location>
</feature>
<protein>
    <submittedName>
        <fullName evidence="3">Uncharacterized protein</fullName>
    </submittedName>
</protein>
<evidence type="ECO:0000256" key="1">
    <source>
        <dbReference type="SAM" id="MobiDB-lite"/>
    </source>
</evidence>
<dbReference type="AlphaFoldDB" id="A0AAD9ZBU3"/>
<evidence type="ECO:0000313" key="3">
    <source>
        <dbReference type="EMBL" id="KAK3175315.1"/>
    </source>
</evidence>
<feature type="compositionally biased region" description="Pro residues" evidence="1">
    <location>
        <begin position="184"/>
        <end position="193"/>
    </location>
</feature>
<evidence type="ECO:0000313" key="4">
    <source>
        <dbReference type="Proteomes" id="UP001276659"/>
    </source>
</evidence>
<feature type="region of interest" description="Disordered" evidence="1">
    <location>
        <begin position="503"/>
        <end position="645"/>
    </location>
</feature>
<accession>A0AAD9ZBU3</accession>
<evidence type="ECO:0000256" key="2">
    <source>
        <dbReference type="SAM" id="Phobius"/>
    </source>
</evidence>